<organism evidence="2 3">
    <name type="scientific">Anisodus tanguticus</name>
    <dbReference type="NCBI Taxonomy" id="243964"/>
    <lineage>
        <taxon>Eukaryota</taxon>
        <taxon>Viridiplantae</taxon>
        <taxon>Streptophyta</taxon>
        <taxon>Embryophyta</taxon>
        <taxon>Tracheophyta</taxon>
        <taxon>Spermatophyta</taxon>
        <taxon>Magnoliopsida</taxon>
        <taxon>eudicotyledons</taxon>
        <taxon>Gunneridae</taxon>
        <taxon>Pentapetalae</taxon>
        <taxon>asterids</taxon>
        <taxon>lamiids</taxon>
        <taxon>Solanales</taxon>
        <taxon>Solanaceae</taxon>
        <taxon>Solanoideae</taxon>
        <taxon>Hyoscyameae</taxon>
        <taxon>Anisodus</taxon>
    </lineage>
</organism>
<sequence length="163" mass="18142">MANPLFTQAEVVKQAKASNAKVTITQECNLDEVKDYAFENDVNDKALHNSMVAPLRYAISSKWRPCTHISRYALDSKKNKTRRFLFTSTWNRSQNREHQWADFVAFNKAIYTSAMLKASMSFGMRCRAAPTSTTSFAPTSSGTPLSTSNKGSATTIDEVSVKA</sequence>
<evidence type="ECO:0000313" key="2">
    <source>
        <dbReference type="EMBL" id="KAK4359432.1"/>
    </source>
</evidence>
<feature type="compositionally biased region" description="Polar residues" evidence="1">
    <location>
        <begin position="145"/>
        <end position="157"/>
    </location>
</feature>
<dbReference type="EMBL" id="JAVYJV010000011">
    <property type="protein sequence ID" value="KAK4359432.1"/>
    <property type="molecule type" value="Genomic_DNA"/>
</dbReference>
<feature type="compositionally biased region" description="Low complexity" evidence="1">
    <location>
        <begin position="132"/>
        <end position="144"/>
    </location>
</feature>
<protein>
    <submittedName>
        <fullName evidence="2">Uncharacterized protein</fullName>
    </submittedName>
</protein>
<dbReference type="Gene3D" id="3.40.50.980">
    <property type="match status" value="1"/>
</dbReference>
<gene>
    <name evidence="2" type="ORF">RND71_021661</name>
</gene>
<comment type="caution">
    <text evidence="2">The sequence shown here is derived from an EMBL/GenBank/DDBJ whole genome shotgun (WGS) entry which is preliminary data.</text>
</comment>
<dbReference type="Proteomes" id="UP001291623">
    <property type="component" value="Unassembled WGS sequence"/>
</dbReference>
<evidence type="ECO:0000313" key="3">
    <source>
        <dbReference type="Proteomes" id="UP001291623"/>
    </source>
</evidence>
<reference evidence="2" key="1">
    <citation type="submission" date="2023-12" db="EMBL/GenBank/DDBJ databases">
        <title>Genome assembly of Anisodus tanguticus.</title>
        <authorList>
            <person name="Wang Y.-J."/>
        </authorList>
    </citation>
    <scope>NUCLEOTIDE SEQUENCE</scope>
    <source>
        <strain evidence="2">KB-2021</strain>
        <tissue evidence="2">Leaf</tissue>
    </source>
</reference>
<proteinExistence type="predicted"/>
<dbReference type="AlphaFoldDB" id="A0AAE1RYJ5"/>
<accession>A0AAE1RYJ5</accession>
<evidence type="ECO:0000256" key="1">
    <source>
        <dbReference type="SAM" id="MobiDB-lite"/>
    </source>
</evidence>
<keyword evidence="3" id="KW-1185">Reference proteome</keyword>
<feature type="region of interest" description="Disordered" evidence="1">
    <location>
        <begin position="132"/>
        <end position="163"/>
    </location>
</feature>
<name>A0AAE1RYJ5_9SOLA</name>